<keyword evidence="2" id="KW-1185">Reference proteome</keyword>
<evidence type="ECO:0000313" key="2">
    <source>
        <dbReference type="Proteomes" id="UP000076154"/>
    </source>
</evidence>
<comment type="caution">
    <text evidence="1">The sequence shown here is derived from an EMBL/GenBank/DDBJ whole genome shotgun (WGS) entry which is preliminary data.</text>
</comment>
<dbReference type="InParanoid" id="A0A369J9H4"/>
<dbReference type="AlphaFoldDB" id="A0A369J9H4"/>
<dbReference type="Proteomes" id="UP000076154">
    <property type="component" value="Unassembled WGS sequence"/>
</dbReference>
<proteinExistence type="predicted"/>
<name>A0A369J9H4_HYPMA</name>
<accession>A0A369J9H4</accession>
<organism evidence="1 2">
    <name type="scientific">Hypsizygus marmoreus</name>
    <name type="common">White beech mushroom</name>
    <name type="synonym">Agaricus marmoreus</name>
    <dbReference type="NCBI Taxonomy" id="39966"/>
    <lineage>
        <taxon>Eukaryota</taxon>
        <taxon>Fungi</taxon>
        <taxon>Dikarya</taxon>
        <taxon>Basidiomycota</taxon>
        <taxon>Agaricomycotina</taxon>
        <taxon>Agaricomycetes</taxon>
        <taxon>Agaricomycetidae</taxon>
        <taxon>Agaricales</taxon>
        <taxon>Tricholomatineae</taxon>
        <taxon>Lyophyllaceae</taxon>
        <taxon>Hypsizygus</taxon>
    </lineage>
</organism>
<dbReference type="EMBL" id="LUEZ02000113">
    <property type="protein sequence ID" value="RDB17277.1"/>
    <property type="molecule type" value="Genomic_DNA"/>
</dbReference>
<protein>
    <submittedName>
        <fullName evidence="1">Uncharacterized protein</fullName>
    </submittedName>
</protein>
<gene>
    <name evidence="1" type="ORF">Hypma_001959</name>
</gene>
<evidence type="ECO:0000313" key="1">
    <source>
        <dbReference type="EMBL" id="RDB17277.1"/>
    </source>
</evidence>
<dbReference type="OrthoDB" id="3543113at2759"/>
<sequence>MARGWPALTAFYLETWRVQKSCATSSVLEFFAELCPRLQDLELPLDLSTLPPNPRVSTHRLYNLAGRGFICEAGVKTVAKYLDVLFPRLKYMERNESWPTVKIWKELDVARKEYQAAREDSERSRFLANLAMGVVH</sequence>
<reference evidence="1" key="1">
    <citation type="submission" date="2018-04" db="EMBL/GenBank/DDBJ databases">
        <title>Whole genome sequencing of Hypsizygus marmoreus.</title>
        <authorList>
            <person name="Choi I.-G."/>
            <person name="Min B."/>
            <person name="Kim J.-G."/>
            <person name="Kim S."/>
            <person name="Oh Y.-L."/>
            <person name="Kong W.-S."/>
            <person name="Park H."/>
            <person name="Jeong J."/>
            <person name="Song E.-S."/>
        </authorList>
    </citation>
    <scope>NUCLEOTIDE SEQUENCE [LARGE SCALE GENOMIC DNA]</scope>
    <source>
        <strain evidence="1">51987-8</strain>
    </source>
</reference>